<dbReference type="Pfam" id="PF13671">
    <property type="entry name" value="AAA_33"/>
    <property type="match status" value="1"/>
</dbReference>
<evidence type="ECO:0000313" key="4">
    <source>
        <dbReference type="Proteomes" id="UP000663929"/>
    </source>
</evidence>
<proteinExistence type="predicted"/>
<protein>
    <submittedName>
        <fullName evidence="3">AAA family ATPase</fullName>
    </submittedName>
</protein>
<organism evidence="3 4">
    <name type="scientific">Sulfidibacter corallicola</name>
    <dbReference type="NCBI Taxonomy" id="2818388"/>
    <lineage>
        <taxon>Bacteria</taxon>
        <taxon>Pseudomonadati</taxon>
        <taxon>Acidobacteriota</taxon>
        <taxon>Holophagae</taxon>
        <taxon>Acanthopleuribacterales</taxon>
        <taxon>Acanthopleuribacteraceae</taxon>
        <taxon>Sulfidibacter</taxon>
    </lineage>
</organism>
<evidence type="ECO:0000313" key="3">
    <source>
        <dbReference type="EMBL" id="QTD49016.1"/>
    </source>
</evidence>
<dbReference type="Gene3D" id="1.10.3090.10">
    <property type="entry name" value="cca-adding enzyme, domain 2"/>
    <property type="match status" value="1"/>
</dbReference>
<dbReference type="KEGG" id="scor:J3U87_25810"/>
<dbReference type="Gene3D" id="3.40.50.300">
    <property type="entry name" value="P-loop containing nucleotide triphosphate hydrolases"/>
    <property type="match status" value="1"/>
</dbReference>
<dbReference type="Proteomes" id="UP000663929">
    <property type="component" value="Chromosome"/>
</dbReference>
<sequence length="320" mass="36687">MAALPAWRAIDANQRTALFAAALMHDIGKPATTREEDGRITSRGHSAKGASMVRNLLWEQGCPFELREALVNLIRFHQVPFWLAEKEHPDHEVMRISQGTRCDWLAILAEADMRGRVCLEDSQRALDNIALFAEFAADAGCFREPMTFVDPYTRYRFFKGKWFQNDVSAYRDFSGNAFLMSGLPGSGKDLWVHRRLSGLPMVSLDDMRRKMGVKPSDNQGRVIQAAKERARVFLRKGLSFVWNGTNLTAKLRQPLIEWFEDYRFHVTLVYVESLYEHQATQNKNRDHVVPDRVIGRMREQWSVPDPFEAHDVIFEVSGGA</sequence>
<dbReference type="InterPro" id="IPR003607">
    <property type="entry name" value="HD/PDEase_dom"/>
</dbReference>
<name>A0A8A4TGG8_SULCO</name>
<dbReference type="CDD" id="cd00077">
    <property type="entry name" value="HDc"/>
    <property type="match status" value="1"/>
</dbReference>
<dbReference type="InterPro" id="IPR006675">
    <property type="entry name" value="HDIG_dom"/>
</dbReference>
<feature type="domain" description="HD" evidence="2">
    <location>
        <begin position="15"/>
        <end position="87"/>
    </location>
</feature>
<dbReference type="PANTHER" id="PTHR47545">
    <property type="entry name" value="MULTIFUNCTIONAL CCA PROTEIN"/>
    <property type="match status" value="1"/>
</dbReference>
<dbReference type="InterPro" id="IPR050124">
    <property type="entry name" value="tRNA_CCA-adding_enzyme"/>
</dbReference>
<dbReference type="AlphaFoldDB" id="A0A8A4TGG8"/>
<keyword evidence="4" id="KW-1185">Reference proteome</keyword>
<dbReference type="NCBIfam" id="TIGR00277">
    <property type="entry name" value="HDIG"/>
    <property type="match status" value="1"/>
</dbReference>
<dbReference type="InterPro" id="IPR027417">
    <property type="entry name" value="P-loop_NTPase"/>
</dbReference>
<dbReference type="PANTHER" id="PTHR47545:SF1">
    <property type="entry name" value="MULTIFUNCTIONAL CCA PROTEIN"/>
    <property type="match status" value="1"/>
</dbReference>
<gene>
    <name evidence="3" type="ORF">J3U87_25810</name>
</gene>
<dbReference type="SUPFAM" id="SSF52540">
    <property type="entry name" value="P-loop containing nucleoside triphosphate hydrolases"/>
    <property type="match status" value="1"/>
</dbReference>
<dbReference type="SUPFAM" id="SSF109604">
    <property type="entry name" value="HD-domain/PDEase-like"/>
    <property type="match status" value="1"/>
</dbReference>
<dbReference type="GO" id="GO:0000166">
    <property type="term" value="F:nucleotide binding"/>
    <property type="evidence" value="ECO:0007669"/>
    <property type="project" value="UniProtKB-KW"/>
</dbReference>
<evidence type="ECO:0000259" key="2">
    <source>
        <dbReference type="Pfam" id="PF01966"/>
    </source>
</evidence>
<keyword evidence="1" id="KW-0547">Nucleotide-binding</keyword>
<reference evidence="3" key="1">
    <citation type="submission" date="2021-03" db="EMBL/GenBank/DDBJ databases">
        <title>Acanthopleuribacteraceae sp. M133.</title>
        <authorList>
            <person name="Wang G."/>
        </authorList>
    </citation>
    <scope>NUCLEOTIDE SEQUENCE</scope>
    <source>
        <strain evidence="3">M133</strain>
    </source>
</reference>
<accession>A0A8A4TGG8</accession>
<dbReference type="InterPro" id="IPR006674">
    <property type="entry name" value="HD_domain"/>
</dbReference>
<evidence type="ECO:0000256" key="1">
    <source>
        <dbReference type="ARBA" id="ARBA00022741"/>
    </source>
</evidence>
<dbReference type="EMBL" id="CP071793">
    <property type="protein sequence ID" value="QTD49016.1"/>
    <property type="molecule type" value="Genomic_DNA"/>
</dbReference>
<dbReference type="Pfam" id="PF01966">
    <property type="entry name" value="HD"/>
    <property type="match status" value="1"/>
</dbReference>